<dbReference type="InterPro" id="IPR039420">
    <property type="entry name" value="WalR-like"/>
</dbReference>
<reference evidence="6 7" key="1">
    <citation type="submission" date="2018-05" db="EMBL/GenBank/DDBJ databases">
        <title>Evolution of GPA BGCs.</title>
        <authorList>
            <person name="Waglechner N."/>
            <person name="Wright G.D."/>
        </authorList>
    </citation>
    <scope>NUCLEOTIDE SEQUENCE [LARGE SCALE GENOMIC DNA]</scope>
    <source>
        <strain evidence="6 7">A82846</strain>
    </source>
</reference>
<feature type="domain" description="HTH luxR-type" evidence="4">
    <location>
        <begin position="131"/>
        <end position="196"/>
    </location>
</feature>
<dbReference type="GO" id="GO:0003677">
    <property type="term" value="F:DNA binding"/>
    <property type="evidence" value="ECO:0007669"/>
    <property type="project" value="UniProtKB-KW"/>
</dbReference>
<dbReference type="Pfam" id="PF00072">
    <property type="entry name" value="Response_reg"/>
    <property type="match status" value="1"/>
</dbReference>
<proteinExistence type="predicted"/>
<dbReference type="SUPFAM" id="SSF52172">
    <property type="entry name" value="CheY-like"/>
    <property type="match status" value="1"/>
</dbReference>
<dbReference type="PROSITE" id="PS50043">
    <property type="entry name" value="HTH_LUXR_2"/>
    <property type="match status" value="1"/>
</dbReference>
<gene>
    <name evidence="6" type="ORF">DMH04_33365</name>
</gene>
<dbReference type="PANTHER" id="PTHR43214">
    <property type="entry name" value="TWO-COMPONENT RESPONSE REGULATOR"/>
    <property type="match status" value="1"/>
</dbReference>
<dbReference type="InterPro" id="IPR016032">
    <property type="entry name" value="Sig_transdc_resp-reg_C-effctor"/>
</dbReference>
<evidence type="ECO:0000259" key="4">
    <source>
        <dbReference type="PROSITE" id="PS50043"/>
    </source>
</evidence>
<evidence type="ECO:0000256" key="2">
    <source>
        <dbReference type="ARBA" id="ARBA00023125"/>
    </source>
</evidence>
<evidence type="ECO:0000313" key="6">
    <source>
        <dbReference type="EMBL" id="RSM78554.1"/>
    </source>
</evidence>
<protein>
    <submittedName>
        <fullName evidence="6">DNA-binding response regulator</fullName>
    </submittedName>
</protein>
<name>A0A428Z134_KIBAR</name>
<dbReference type="Gene3D" id="1.10.10.10">
    <property type="entry name" value="Winged helix-like DNA-binding domain superfamily/Winged helix DNA-binding domain"/>
    <property type="match status" value="1"/>
</dbReference>
<dbReference type="Gene3D" id="3.40.50.2300">
    <property type="match status" value="1"/>
</dbReference>
<dbReference type="PRINTS" id="PR00038">
    <property type="entry name" value="HTHLUXR"/>
</dbReference>
<dbReference type="CDD" id="cd17535">
    <property type="entry name" value="REC_NarL-like"/>
    <property type="match status" value="1"/>
</dbReference>
<dbReference type="Pfam" id="PF00196">
    <property type="entry name" value="GerE"/>
    <property type="match status" value="1"/>
</dbReference>
<dbReference type="PROSITE" id="PS00622">
    <property type="entry name" value="HTH_LUXR_1"/>
    <property type="match status" value="1"/>
</dbReference>
<dbReference type="GO" id="GO:0000160">
    <property type="term" value="P:phosphorelay signal transduction system"/>
    <property type="evidence" value="ECO:0007669"/>
    <property type="project" value="InterPro"/>
</dbReference>
<dbReference type="InterPro" id="IPR011006">
    <property type="entry name" value="CheY-like_superfamily"/>
</dbReference>
<dbReference type="InterPro" id="IPR001789">
    <property type="entry name" value="Sig_transdc_resp-reg_receiver"/>
</dbReference>
<dbReference type="CDD" id="cd06170">
    <property type="entry name" value="LuxR_C_like"/>
    <property type="match status" value="1"/>
</dbReference>
<dbReference type="GO" id="GO:0006355">
    <property type="term" value="P:regulation of DNA-templated transcription"/>
    <property type="evidence" value="ECO:0007669"/>
    <property type="project" value="InterPro"/>
</dbReference>
<dbReference type="SMART" id="SM00448">
    <property type="entry name" value="REC"/>
    <property type="match status" value="1"/>
</dbReference>
<evidence type="ECO:0000259" key="5">
    <source>
        <dbReference type="PROSITE" id="PS50110"/>
    </source>
</evidence>
<feature type="modified residue" description="4-aspartylphosphate" evidence="3">
    <location>
        <position position="51"/>
    </location>
</feature>
<dbReference type="SUPFAM" id="SSF46894">
    <property type="entry name" value="C-terminal effector domain of the bipartite response regulators"/>
    <property type="match status" value="1"/>
</dbReference>
<dbReference type="Proteomes" id="UP000287547">
    <property type="component" value="Unassembled WGS sequence"/>
</dbReference>
<organism evidence="6 7">
    <name type="scientific">Kibdelosporangium aridum</name>
    <dbReference type="NCBI Taxonomy" id="2030"/>
    <lineage>
        <taxon>Bacteria</taxon>
        <taxon>Bacillati</taxon>
        <taxon>Actinomycetota</taxon>
        <taxon>Actinomycetes</taxon>
        <taxon>Pseudonocardiales</taxon>
        <taxon>Pseudonocardiaceae</taxon>
        <taxon>Kibdelosporangium</taxon>
    </lineage>
</organism>
<keyword evidence="1 3" id="KW-0597">Phosphoprotein</keyword>
<keyword evidence="2 6" id="KW-0238">DNA-binding</keyword>
<dbReference type="PROSITE" id="PS50110">
    <property type="entry name" value="RESPONSE_REGULATORY"/>
    <property type="match status" value="1"/>
</dbReference>
<evidence type="ECO:0000313" key="7">
    <source>
        <dbReference type="Proteomes" id="UP000287547"/>
    </source>
</evidence>
<accession>A0A428Z134</accession>
<dbReference type="InterPro" id="IPR000792">
    <property type="entry name" value="Tscrpt_reg_LuxR_C"/>
</dbReference>
<dbReference type="AlphaFoldDB" id="A0A428Z134"/>
<dbReference type="RefSeq" id="WP_037257662.1">
    <property type="nucleotide sequence ID" value="NZ_QHKI01000036.1"/>
</dbReference>
<dbReference type="OrthoDB" id="3679796at2"/>
<feature type="domain" description="Response regulatory" evidence="5">
    <location>
        <begin position="2"/>
        <end position="115"/>
    </location>
</feature>
<evidence type="ECO:0000256" key="3">
    <source>
        <dbReference type="PROSITE-ProRule" id="PRU00169"/>
    </source>
</evidence>
<dbReference type="EMBL" id="QHKI01000036">
    <property type="protein sequence ID" value="RSM78554.1"/>
    <property type="molecule type" value="Genomic_DNA"/>
</dbReference>
<evidence type="ECO:0000256" key="1">
    <source>
        <dbReference type="ARBA" id="ARBA00022553"/>
    </source>
</evidence>
<dbReference type="InterPro" id="IPR058245">
    <property type="entry name" value="NreC/VraR/RcsB-like_REC"/>
</dbReference>
<sequence length="198" mass="21722">MRVLIVDDHPLTRDGVRAGLADGRTTVLQAGDTASAFRSLEHDRPHVLIADLRLGGEDGVEFIQKVVQGFPDVRILVVSQASLSDVVRAIRSGAHGYVSKSAPTAELQRAVAAVLDGPVVPPELAVQLVREFQQRPGLTPREREVLRALARGYDNQEIACELAISVRTVNRHLESIRDKLGTRRRSELIRIARAHHTG</sequence>
<comment type="caution">
    <text evidence="6">The sequence shown here is derived from an EMBL/GenBank/DDBJ whole genome shotgun (WGS) entry which is preliminary data.</text>
</comment>
<dbReference type="SMART" id="SM00421">
    <property type="entry name" value="HTH_LUXR"/>
    <property type="match status" value="1"/>
</dbReference>
<dbReference type="InterPro" id="IPR036388">
    <property type="entry name" value="WH-like_DNA-bd_sf"/>
</dbReference>